<evidence type="ECO:0000256" key="5">
    <source>
        <dbReference type="ARBA" id="ARBA00023136"/>
    </source>
</evidence>
<proteinExistence type="inferred from homology"/>
<evidence type="ECO:0000256" key="4">
    <source>
        <dbReference type="ARBA" id="ARBA00022989"/>
    </source>
</evidence>
<dbReference type="InterPro" id="IPR002159">
    <property type="entry name" value="CD36_fam"/>
</dbReference>
<protein>
    <submittedName>
        <fullName evidence="9">CD36 family protein</fullName>
    </submittedName>
</protein>
<dbReference type="Pfam" id="PF01130">
    <property type="entry name" value="CD36"/>
    <property type="match status" value="1"/>
</dbReference>
<evidence type="ECO:0000256" key="1">
    <source>
        <dbReference type="ARBA" id="ARBA00004370"/>
    </source>
</evidence>
<evidence type="ECO:0000256" key="7">
    <source>
        <dbReference type="SAM" id="Phobius"/>
    </source>
</evidence>
<keyword evidence="8" id="KW-1185">Reference proteome</keyword>
<evidence type="ECO:0000256" key="3">
    <source>
        <dbReference type="ARBA" id="ARBA00022692"/>
    </source>
</evidence>
<keyword evidence="6" id="KW-0325">Glycoprotein</keyword>
<dbReference type="AlphaFoldDB" id="A0A0N4ZVG7"/>
<evidence type="ECO:0000256" key="6">
    <source>
        <dbReference type="ARBA" id="ARBA00023180"/>
    </source>
</evidence>
<organism evidence="8 9">
    <name type="scientific">Parastrongyloides trichosuri</name>
    <name type="common">Possum-specific nematode worm</name>
    <dbReference type="NCBI Taxonomy" id="131310"/>
    <lineage>
        <taxon>Eukaryota</taxon>
        <taxon>Metazoa</taxon>
        <taxon>Ecdysozoa</taxon>
        <taxon>Nematoda</taxon>
        <taxon>Chromadorea</taxon>
        <taxon>Rhabditida</taxon>
        <taxon>Tylenchina</taxon>
        <taxon>Panagrolaimomorpha</taxon>
        <taxon>Strongyloidoidea</taxon>
        <taxon>Strongyloididae</taxon>
        <taxon>Parastrongyloides</taxon>
    </lineage>
</organism>
<accession>A0A0N4ZVG7</accession>
<dbReference type="WBParaSite" id="PTRK_0001257100.1">
    <property type="protein sequence ID" value="PTRK_0001257100.1"/>
    <property type="gene ID" value="PTRK_0001257100"/>
</dbReference>
<dbReference type="PRINTS" id="PR01609">
    <property type="entry name" value="CD36FAMILY"/>
</dbReference>
<dbReference type="GO" id="GO:0005737">
    <property type="term" value="C:cytoplasm"/>
    <property type="evidence" value="ECO:0007669"/>
    <property type="project" value="TreeGrafter"/>
</dbReference>
<dbReference type="GO" id="GO:0016020">
    <property type="term" value="C:membrane"/>
    <property type="evidence" value="ECO:0007669"/>
    <property type="project" value="UniProtKB-SubCell"/>
</dbReference>
<feature type="transmembrane region" description="Helical" evidence="7">
    <location>
        <begin position="424"/>
        <end position="452"/>
    </location>
</feature>
<keyword evidence="4 7" id="KW-1133">Transmembrane helix</keyword>
<dbReference type="PANTHER" id="PTHR11923:SF51">
    <property type="entry name" value="LYSOSOME MEMBRANE PROTEIN 2"/>
    <property type="match status" value="1"/>
</dbReference>
<comment type="subcellular location">
    <subcellularLocation>
        <location evidence="1">Membrane</location>
    </subcellularLocation>
</comment>
<keyword evidence="5 7" id="KW-0472">Membrane</keyword>
<dbReference type="GO" id="GO:0005044">
    <property type="term" value="F:scavenger receptor activity"/>
    <property type="evidence" value="ECO:0007669"/>
    <property type="project" value="TreeGrafter"/>
</dbReference>
<dbReference type="PANTHER" id="PTHR11923">
    <property type="entry name" value="SCAVENGER RECEPTOR CLASS B TYPE-1 SR-B1"/>
    <property type="match status" value="1"/>
</dbReference>
<reference evidence="9" key="1">
    <citation type="submission" date="2017-02" db="UniProtKB">
        <authorList>
            <consortium name="WormBaseParasite"/>
        </authorList>
    </citation>
    <scope>IDENTIFICATION</scope>
</reference>
<sequence>MDYLGRDNKGKLNNMTELWKNPTYNMSTQFFIFSLENLEDVYNKGAKPILREIGPFHFHEKQFKNNIKFLINDTRLEYENIRTYFFNSSLSCKECKLDKHVIIPSVVFQKIISMVNGKIIERVVDNFMSYNKLTPFINVTIGEVLFEGYRDPILKFICSKPILEEICRVLNVDEKIGFFYNKNGTSDGVYTIGTGKENRNLLSHIYGWNNMYGKLNETYWFGSEARIIGDTDGQLHPPKVDSSKPIKIFTGQACRSIIFDFVKKNNFDGVNSYMFNTSKLMLDMAEERRKGFCNPSTPRYFNSTDIQLDGCPPNGLMDLSGCVQNASNIYISAPYFGLSPQELRDKFIGIKNDSNDYNTYIELEPDTGVIIHAESRSQINLGMNNKKFPSTSKQDNLIFPILYMKESIVMDSNTRDQLIHGISYYTSISLFMGILCLFTACVLFAIGVWLYFRGKPTEEVDTNSDTHNLIENEETEHTDSII</sequence>
<name>A0A0N4ZVG7_PARTI</name>
<dbReference type="Proteomes" id="UP000038045">
    <property type="component" value="Unplaced"/>
</dbReference>
<evidence type="ECO:0000313" key="8">
    <source>
        <dbReference type="Proteomes" id="UP000038045"/>
    </source>
</evidence>
<evidence type="ECO:0000256" key="2">
    <source>
        <dbReference type="ARBA" id="ARBA00010532"/>
    </source>
</evidence>
<comment type="similarity">
    <text evidence="2">Belongs to the CD36 family.</text>
</comment>
<keyword evidence="3 7" id="KW-0812">Transmembrane</keyword>
<evidence type="ECO:0000313" key="9">
    <source>
        <dbReference type="WBParaSite" id="PTRK_0001257100.1"/>
    </source>
</evidence>
<dbReference type="STRING" id="131310.A0A0N4ZVG7"/>